<dbReference type="EMBL" id="FN654445">
    <property type="protein sequence ID" value="CBY33760.1"/>
    <property type="molecule type" value="Genomic_DNA"/>
</dbReference>
<reference evidence="1" key="1">
    <citation type="journal article" date="2010" name="Science">
        <title>Plasticity of animal genome architecture unmasked by rapid evolution of a pelagic tunicate.</title>
        <authorList>
            <person name="Denoeud F."/>
            <person name="Henriet S."/>
            <person name="Mungpakdee S."/>
            <person name="Aury J.M."/>
            <person name="Da Silva C."/>
            <person name="Brinkmann H."/>
            <person name="Mikhaleva J."/>
            <person name="Olsen L.C."/>
            <person name="Jubin C."/>
            <person name="Canestro C."/>
            <person name="Bouquet J.M."/>
            <person name="Danks G."/>
            <person name="Poulain J."/>
            <person name="Campsteijn C."/>
            <person name="Adamski M."/>
            <person name="Cross I."/>
            <person name="Yadetie F."/>
            <person name="Muffato M."/>
            <person name="Louis A."/>
            <person name="Butcher S."/>
            <person name="Tsagkogeorga G."/>
            <person name="Konrad A."/>
            <person name="Singh S."/>
            <person name="Jensen M.F."/>
            <person name="Cong E.H."/>
            <person name="Eikeseth-Otteraa H."/>
            <person name="Noel B."/>
            <person name="Anthouard V."/>
            <person name="Porcel B.M."/>
            <person name="Kachouri-Lafond R."/>
            <person name="Nishino A."/>
            <person name="Ugolini M."/>
            <person name="Chourrout P."/>
            <person name="Nishida H."/>
            <person name="Aasland R."/>
            <person name="Huzurbazar S."/>
            <person name="Westhof E."/>
            <person name="Delsuc F."/>
            <person name="Lehrach H."/>
            <person name="Reinhardt R."/>
            <person name="Weissenbach J."/>
            <person name="Roy S.W."/>
            <person name="Artiguenave F."/>
            <person name="Postlethwait J.H."/>
            <person name="Manak J.R."/>
            <person name="Thompson E.M."/>
            <person name="Jaillon O."/>
            <person name="Du Pasquier L."/>
            <person name="Boudinot P."/>
            <person name="Liberles D.A."/>
            <person name="Volff J.N."/>
            <person name="Philippe H."/>
            <person name="Lenhard B."/>
            <person name="Roest Crollius H."/>
            <person name="Wincker P."/>
            <person name="Chourrout D."/>
        </authorList>
    </citation>
    <scope>NUCLEOTIDE SEQUENCE [LARGE SCALE GENOMIC DNA]</scope>
</reference>
<dbReference type="Proteomes" id="UP000011014">
    <property type="component" value="Unassembled WGS sequence"/>
</dbReference>
<evidence type="ECO:0000313" key="1">
    <source>
        <dbReference type="EMBL" id="CBY33760.1"/>
    </source>
</evidence>
<gene>
    <name evidence="1" type="ORF">GSOID_T00021706001</name>
</gene>
<feature type="non-terminal residue" evidence="1">
    <location>
        <position position="1"/>
    </location>
</feature>
<protein>
    <submittedName>
        <fullName evidence="1">Uncharacterized protein</fullName>
    </submittedName>
</protein>
<dbReference type="AlphaFoldDB" id="E4YE10"/>
<name>E4YE10_OIKDI</name>
<accession>E4YE10</accession>
<organism evidence="1">
    <name type="scientific">Oikopleura dioica</name>
    <name type="common">Tunicate</name>
    <dbReference type="NCBI Taxonomy" id="34765"/>
    <lineage>
        <taxon>Eukaryota</taxon>
        <taxon>Metazoa</taxon>
        <taxon>Chordata</taxon>
        <taxon>Tunicata</taxon>
        <taxon>Appendicularia</taxon>
        <taxon>Copelata</taxon>
        <taxon>Oikopleuridae</taxon>
        <taxon>Oikopleura</taxon>
    </lineage>
</organism>
<sequence>NVNWNRTWRLMRSLGLIMKW</sequence>
<proteinExistence type="predicted"/>